<name>C0EBA5_9FIRM</name>
<dbReference type="InterPro" id="IPR003856">
    <property type="entry name" value="LPS_length_determ_N"/>
</dbReference>
<dbReference type="PANTHER" id="PTHR32309:SF13">
    <property type="entry name" value="FERRIC ENTEROBACTIN TRANSPORT PROTEIN FEPE"/>
    <property type="match status" value="1"/>
</dbReference>
<dbReference type="AlphaFoldDB" id="C0EBA5"/>
<feature type="domain" description="Polysaccharide chain length determinant N-terminal" evidence="7">
    <location>
        <begin position="4"/>
        <end position="96"/>
    </location>
</feature>
<reference evidence="8 9" key="2">
    <citation type="submission" date="2009-02" db="EMBL/GenBank/DDBJ databases">
        <title>Draft genome sequence of Clostridium methylpentosum (DSM 5476).</title>
        <authorList>
            <person name="Sudarsanam P."/>
            <person name="Ley R."/>
            <person name="Guruge J."/>
            <person name="Turnbaugh P.J."/>
            <person name="Mahowald M."/>
            <person name="Liep D."/>
            <person name="Gordon J."/>
        </authorList>
    </citation>
    <scope>NUCLEOTIDE SEQUENCE [LARGE SCALE GENOMIC DNA]</scope>
    <source>
        <strain evidence="8 9">DSM 5476</strain>
    </source>
</reference>
<evidence type="ECO:0000256" key="1">
    <source>
        <dbReference type="ARBA" id="ARBA00004651"/>
    </source>
</evidence>
<dbReference type="GO" id="GO:0004713">
    <property type="term" value="F:protein tyrosine kinase activity"/>
    <property type="evidence" value="ECO:0007669"/>
    <property type="project" value="TreeGrafter"/>
</dbReference>
<dbReference type="EMBL" id="ACEC01000041">
    <property type="protein sequence ID" value="EEG31181.1"/>
    <property type="molecule type" value="Genomic_DNA"/>
</dbReference>
<comment type="similarity">
    <text evidence="2">Belongs to the CpsC/CapA family.</text>
</comment>
<dbReference type="PANTHER" id="PTHR32309">
    <property type="entry name" value="TYROSINE-PROTEIN KINASE"/>
    <property type="match status" value="1"/>
</dbReference>
<dbReference type="InterPro" id="IPR050445">
    <property type="entry name" value="Bact_polysacc_biosynth/exp"/>
</dbReference>
<evidence type="ECO:0000256" key="4">
    <source>
        <dbReference type="ARBA" id="ARBA00022692"/>
    </source>
</evidence>
<proteinExistence type="inferred from homology"/>
<dbReference type="HOGENOM" id="CLU_082668_0_0_9"/>
<protein>
    <submittedName>
        <fullName evidence="8">Chain length determinant protein</fullName>
    </submittedName>
</protein>
<dbReference type="Pfam" id="PF02706">
    <property type="entry name" value="Wzz"/>
    <property type="match status" value="1"/>
</dbReference>
<evidence type="ECO:0000259" key="7">
    <source>
        <dbReference type="Pfam" id="PF02706"/>
    </source>
</evidence>
<evidence type="ECO:0000256" key="2">
    <source>
        <dbReference type="ARBA" id="ARBA00006683"/>
    </source>
</evidence>
<dbReference type="GO" id="GO:0005886">
    <property type="term" value="C:plasma membrane"/>
    <property type="evidence" value="ECO:0007669"/>
    <property type="project" value="UniProtKB-SubCell"/>
</dbReference>
<dbReference type="STRING" id="537013.CLOSTMETH_01123"/>
<evidence type="ECO:0000256" key="3">
    <source>
        <dbReference type="ARBA" id="ARBA00022475"/>
    </source>
</evidence>
<evidence type="ECO:0000313" key="9">
    <source>
        <dbReference type="Proteomes" id="UP000003340"/>
    </source>
</evidence>
<keyword evidence="6" id="KW-0472">Membrane</keyword>
<sequence length="240" mass="25914">MNEGLDLKQILRILVKRLWIIVLCLIVGGLGAFSITKFLMTPMYTSSATMYVNNKTKTDNVDIISGSDLVTSQKLISTYSQIAQTPEVIDQVIRKLKLDMTVGQVRSMLSFSAVGETEIMRITATSEDPELAANLANAVTEFAPAVIKSVIGIGEDSVSVLESARPSGSPSSPSTTKNTLIGALAGAVIAVLIVLLMEMFDTTIRGEEDVAAHYNIPVLTCIPELESTTKKGKYAYEYKS</sequence>
<accession>C0EBA5</accession>
<gene>
    <name evidence="8" type="ORF">CLOSTMETH_01123</name>
</gene>
<evidence type="ECO:0000256" key="5">
    <source>
        <dbReference type="ARBA" id="ARBA00022989"/>
    </source>
</evidence>
<keyword evidence="9" id="KW-1185">Reference proteome</keyword>
<dbReference type="Proteomes" id="UP000003340">
    <property type="component" value="Unassembled WGS sequence"/>
</dbReference>
<evidence type="ECO:0000256" key="6">
    <source>
        <dbReference type="ARBA" id="ARBA00023136"/>
    </source>
</evidence>
<keyword evidence="4" id="KW-0812">Transmembrane</keyword>
<keyword evidence="5" id="KW-1133">Transmembrane helix</keyword>
<comment type="subcellular location">
    <subcellularLocation>
        <location evidence="1">Cell membrane</location>
        <topology evidence="1">Multi-pass membrane protein</topology>
    </subcellularLocation>
</comment>
<keyword evidence="3" id="KW-1003">Cell membrane</keyword>
<reference evidence="8 9" key="1">
    <citation type="submission" date="2009-01" db="EMBL/GenBank/DDBJ databases">
        <authorList>
            <person name="Fulton L."/>
            <person name="Clifton S."/>
            <person name="Fulton B."/>
            <person name="Xu J."/>
            <person name="Minx P."/>
            <person name="Pepin K.H."/>
            <person name="Johnson M."/>
            <person name="Bhonagiri V."/>
            <person name="Nash W.E."/>
            <person name="Mardis E.R."/>
            <person name="Wilson R.K."/>
        </authorList>
    </citation>
    <scope>NUCLEOTIDE SEQUENCE [LARGE SCALE GENOMIC DNA]</scope>
    <source>
        <strain evidence="8 9">DSM 5476</strain>
    </source>
</reference>
<dbReference type="eggNOG" id="COG3944">
    <property type="taxonomic scope" value="Bacteria"/>
</dbReference>
<evidence type="ECO:0000313" key="8">
    <source>
        <dbReference type="EMBL" id="EEG31181.1"/>
    </source>
</evidence>
<comment type="caution">
    <text evidence="8">The sequence shown here is derived from an EMBL/GenBank/DDBJ whole genome shotgun (WGS) entry which is preliminary data.</text>
</comment>
<organism evidence="8 9">
    <name type="scientific">[Clostridium] methylpentosum DSM 5476</name>
    <dbReference type="NCBI Taxonomy" id="537013"/>
    <lineage>
        <taxon>Bacteria</taxon>
        <taxon>Bacillati</taxon>
        <taxon>Bacillota</taxon>
        <taxon>Clostridia</taxon>
        <taxon>Eubacteriales</taxon>
        <taxon>Oscillospiraceae</taxon>
        <taxon>Oscillospiraceae incertae sedis</taxon>
    </lineage>
</organism>